<accession>A0A1H7FAQ9</accession>
<dbReference type="eggNOG" id="COG0251">
    <property type="taxonomic scope" value="Bacteria"/>
</dbReference>
<dbReference type="AlphaFoldDB" id="A0A1H7FAQ9"/>
<sequence length="139" mass="14183">MTSLQHHLRPVGLPPVNGYSHAVAGTGAIVAVSGQVPLDADGTLIGGPGPDGAPANPEAQLRQVFTNVGAALAAAGAGWADVAKLTVYLTDLADLPLFRTVRDEFVDTARPPACSLVQISALVHPDFRVEVDALAIVSG</sequence>
<keyword evidence="3" id="KW-1185">Reference proteome</keyword>
<proteinExistence type="inferred from homology"/>
<dbReference type="InterPro" id="IPR035959">
    <property type="entry name" value="RutC-like_sf"/>
</dbReference>
<dbReference type="CDD" id="cd00448">
    <property type="entry name" value="YjgF_YER057c_UK114_family"/>
    <property type="match status" value="1"/>
</dbReference>
<dbReference type="STRING" id="235985.SAMN05414137_101170"/>
<dbReference type="Pfam" id="PF01042">
    <property type="entry name" value="Ribonuc_L-PSP"/>
    <property type="match status" value="1"/>
</dbReference>
<evidence type="ECO:0000313" key="2">
    <source>
        <dbReference type="EMBL" id="SEK23058.1"/>
    </source>
</evidence>
<dbReference type="Proteomes" id="UP000183015">
    <property type="component" value="Unassembled WGS sequence"/>
</dbReference>
<dbReference type="GO" id="GO:0019239">
    <property type="term" value="F:deaminase activity"/>
    <property type="evidence" value="ECO:0007669"/>
    <property type="project" value="TreeGrafter"/>
</dbReference>
<reference evidence="3" key="1">
    <citation type="submission" date="2016-10" db="EMBL/GenBank/DDBJ databases">
        <authorList>
            <person name="Varghese N."/>
        </authorList>
    </citation>
    <scope>NUCLEOTIDE SEQUENCE [LARGE SCALE GENOMIC DNA]</scope>
    <source>
        <strain evidence="3">DSM 45096 / BCRC 16803 / CGMCC 4.1857 / CIP 109030 / JCM 12277 / KCTC 19219 / NBRC 100920 / 33214</strain>
    </source>
</reference>
<dbReference type="PANTHER" id="PTHR11803">
    <property type="entry name" value="2-IMINOBUTANOATE/2-IMINOPROPANOATE DEAMINASE RIDA"/>
    <property type="match status" value="1"/>
</dbReference>
<organism evidence="2 3">
    <name type="scientific">Streptacidiphilus jiangxiensis</name>
    <dbReference type="NCBI Taxonomy" id="235985"/>
    <lineage>
        <taxon>Bacteria</taxon>
        <taxon>Bacillati</taxon>
        <taxon>Actinomycetota</taxon>
        <taxon>Actinomycetes</taxon>
        <taxon>Kitasatosporales</taxon>
        <taxon>Streptomycetaceae</taxon>
        <taxon>Streptacidiphilus</taxon>
    </lineage>
</organism>
<evidence type="ECO:0000256" key="1">
    <source>
        <dbReference type="ARBA" id="ARBA00010552"/>
    </source>
</evidence>
<comment type="similarity">
    <text evidence="1">Belongs to the RutC family.</text>
</comment>
<dbReference type="PANTHER" id="PTHR11803:SF58">
    <property type="entry name" value="PROTEIN HMF1-RELATED"/>
    <property type="match status" value="1"/>
</dbReference>
<dbReference type="Gene3D" id="3.30.1330.40">
    <property type="entry name" value="RutC-like"/>
    <property type="match status" value="1"/>
</dbReference>
<dbReference type="InterPro" id="IPR006175">
    <property type="entry name" value="YjgF/YER057c/UK114"/>
</dbReference>
<dbReference type="OrthoDB" id="3212792at2"/>
<dbReference type="SUPFAM" id="SSF55298">
    <property type="entry name" value="YjgF-like"/>
    <property type="match status" value="1"/>
</dbReference>
<protein>
    <submittedName>
        <fullName evidence="2">Enamine deaminase RidA, house cleaning of reactive enamine intermediates, YjgF/YER057c/UK114 family</fullName>
    </submittedName>
</protein>
<dbReference type="RefSeq" id="WP_042442070.1">
    <property type="nucleotide sequence ID" value="NZ_BBPN01000002.1"/>
</dbReference>
<dbReference type="GO" id="GO:0005829">
    <property type="term" value="C:cytosol"/>
    <property type="evidence" value="ECO:0007669"/>
    <property type="project" value="TreeGrafter"/>
</dbReference>
<evidence type="ECO:0000313" key="3">
    <source>
        <dbReference type="Proteomes" id="UP000183015"/>
    </source>
</evidence>
<dbReference type="EMBL" id="FOAZ01000001">
    <property type="protein sequence ID" value="SEK23058.1"/>
    <property type="molecule type" value="Genomic_DNA"/>
</dbReference>
<gene>
    <name evidence="2" type="ORF">SAMN05414137_101170</name>
</gene>
<name>A0A1H7FAQ9_STRJI</name>